<sequence length="848" mass="98377">MIVDNDLLILMDDNSINSSSAADMRTSITHSKGNKITLDNISSYYVFDNKIKFGMNFLRKYEHIFKQYYMTYTIEDKYFYRPEYISYLLYETTDLWYLLLFINNMTRPDEFNKNNIIIFDPSYLSVFNDIIEKEKNSINNMSNPTVLERETVRDLNQPSKRILSSRYDKKISPLNPPEKPKKLTTITDFVNNFKDIYSPIMRGKLLKKIYKITDNTGKYAMLTNTIVSNKLRLDDNCDTGFPISFGKNYRQLFEGYIFIDNEDEYEFKPIVMGNCKLNIDDKQVINTLGENFTINENIFETQTKNSDFKTGSTDGWDVLDGELIKDNEGKNILKKVYEKQEKGSNIAKVNLDVSLIKTYRDLAITTTYKSIDNGNLLFSGASVTVEYTDNTKIVFENNKEYAYFNNNANFTDSVIIVTFIKGKTLKNITIDFPVERKPMYNELLNGEVNISQLKVQPVLYDSAKIKLSGNRWHKFKLQYDMIEQPSSYLQLLFKGSNDTQYKNINESSFAFSPDGNLSKNEQKNTILNVFYDINEEFIFTQEYLNDNNFSYDDINPINGFIPQGINYTIRQYSKLKLVPNTKYMIQGNRDDVIQIYMNDELILEKSSGIDDIYTKDIIATKEEIVDLLVVYKHFNGNGKAFFNIKSLPDKYNNPDWGLVDNKGSILIPSSTDWKGTTNSVILNDYSSGLNNYYFTGDDRGLSDYRLKVMVKGSKYHQGNLGVIFRMQGEDEYYLYTIRRKNIDKGIVYPMLSGLYKISPKYSEIDISSDGLHKVRGKLLSTTEQTYLSDENNCIFIMMYHNRIRVYDRVGGYPIVDFTDTDSPLLEGSFGFSIFDQSDVEYTDIEISY</sequence>
<proteinExistence type="predicted"/>
<dbReference type="Gene3D" id="3.40.190.10">
    <property type="entry name" value="Periplasmic binding protein-like II"/>
    <property type="match status" value="1"/>
</dbReference>
<evidence type="ECO:0000313" key="1">
    <source>
        <dbReference type="EMBL" id="AMS01095.1"/>
    </source>
</evidence>
<accession>A0A172JHR6</accession>
<dbReference type="GeneID" id="29058729"/>
<name>A0A172JHR6_BPPB1</name>
<dbReference type="RefSeq" id="YP_009282915.1">
    <property type="nucleotide sequence ID" value="NC_031039.1"/>
</dbReference>
<dbReference type="Proteomes" id="UP000202618">
    <property type="component" value="Segment"/>
</dbReference>
<dbReference type="Gene3D" id="2.60.120.200">
    <property type="match status" value="1"/>
</dbReference>
<gene>
    <name evidence="1" type="ORF">AR9_g010</name>
</gene>
<organism evidence="1 2">
    <name type="scientific">Bacillus phage AR9</name>
    <dbReference type="NCBI Taxonomy" id="1815509"/>
    <lineage>
        <taxon>Viruses</taxon>
        <taxon>Duplodnaviria</taxon>
        <taxon>Heunggongvirae</taxon>
        <taxon>Uroviricota</taxon>
        <taxon>Caudoviricetes</taxon>
        <taxon>Takahashivirus</taxon>
        <taxon>Bacillus phage PBS1</taxon>
    </lineage>
</organism>
<dbReference type="KEGG" id="vg:29058729"/>
<reference evidence="1 2" key="1">
    <citation type="journal article" date="2016" name="Virology">
        <title>The genome of AR9, a giant transducing Bacillus phage encoding two multisubunit RNA polymerases.</title>
        <authorList>
            <person name="Lavysh D."/>
            <person name="Sokolova M."/>
            <person name="Minakhin L."/>
            <person name="Yakunina M."/>
            <person name="Artamonova T."/>
            <person name="Kozyavkin S."/>
            <person name="Makarova K.S."/>
            <person name="Koonin E.V."/>
            <person name="Severinov K."/>
        </authorList>
    </citation>
    <scope>NUCLEOTIDE SEQUENCE [LARGE SCALE GENOMIC DNA]</scope>
</reference>
<dbReference type="EMBL" id="KU878088">
    <property type="protein sequence ID" value="AMS01095.1"/>
    <property type="molecule type" value="Genomic_DNA"/>
</dbReference>
<protein>
    <submittedName>
        <fullName evidence="1">Base plate wedge protein</fullName>
    </submittedName>
</protein>
<evidence type="ECO:0000313" key="2">
    <source>
        <dbReference type="Proteomes" id="UP000202618"/>
    </source>
</evidence>